<gene>
    <name evidence="4" type="ORF">EX895_000573</name>
</gene>
<sequence length="292" mass="31930">MADSKNNQLITDANKAFYALTAAEYDKMGRGMAVEAAKTNAANILARVPGIDPTKTELMDFAAGTGLLAMFLAPRCKSVTALDQSDAMIEQLRNKLDAQTDPKDRINNIVPVVTDILDEALSDGPLDGKKFDVITCTNSYHHLNDPKKVTQVLASYLKPGGYLAVVDLIKTERSAEFHTAPKTAMQEDGSHKYIVEFGVEPSGQHVHHGDDGHHEHKHHDHHGHSHGHELSSGQATHHHEHVIAHKGGFSEAEMDDFFSAAQLKLVNIGKSVQFVKDGKAYDNFLAIAQKSE</sequence>
<dbReference type="OrthoDB" id="3647at2759"/>
<dbReference type="CDD" id="cd02440">
    <property type="entry name" value="AdoMet_MTases"/>
    <property type="match status" value="1"/>
</dbReference>
<dbReference type="RefSeq" id="XP_029742560.1">
    <property type="nucleotide sequence ID" value="XM_029881174.1"/>
</dbReference>
<dbReference type="Gene3D" id="3.40.50.150">
    <property type="entry name" value="Vaccinia Virus protein VP39"/>
    <property type="match status" value="1"/>
</dbReference>
<feature type="compositionally biased region" description="Basic residues" evidence="2">
    <location>
        <begin position="215"/>
        <end position="225"/>
    </location>
</feature>
<dbReference type="InterPro" id="IPR013217">
    <property type="entry name" value="Methyltransf_12"/>
</dbReference>
<protein>
    <recommendedName>
        <fullName evidence="3">Methyltransferase type 12 domain-containing protein</fullName>
    </recommendedName>
</protein>
<dbReference type="InterPro" id="IPR029063">
    <property type="entry name" value="SAM-dependent_MTases_sf"/>
</dbReference>
<dbReference type="SUPFAM" id="SSF53335">
    <property type="entry name" value="S-adenosyl-L-methionine-dependent methyltransferases"/>
    <property type="match status" value="1"/>
</dbReference>
<evidence type="ECO:0000256" key="1">
    <source>
        <dbReference type="ARBA" id="ARBA00022679"/>
    </source>
</evidence>
<reference evidence="4 5" key="1">
    <citation type="submission" date="2019-05" db="EMBL/GenBank/DDBJ databases">
        <title>Sporisorium graminicola CBS 10092 draft sequencing and annotation.</title>
        <authorList>
            <person name="Solano-Gonzalez S."/>
            <person name="Caddick M.X."/>
            <person name="Darby A."/>
        </authorList>
    </citation>
    <scope>NUCLEOTIDE SEQUENCE [LARGE SCALE GENOMIC DNA]</scope>
    <source>
        <strain evidence="4 5">CBS 10092</strain>
    </source>
</reference>
<feature type="region of interest" description="Disordered" evidence="2">
    <location>
        <begin position="202"/>
        <end position="237"/>
    </location>
</feature>
<dbReference type="GeneID" id="40723468"/>
<organism evidence="4 5">
    <name type="scientific">Sporisorium graminicola</name>
    <dbReference type="NCBI Taxonomy" id="280036"/>
    <lineage>
        <taxon>Eukaryota</taxon>
        <taxon>Fungi</taxon>
        <taxon>Dikarya</taxon>
        <taxon>Basidiomycota</taxon>
        <taxon>Ustilaginomycotina</taxon>
        <taxon>Ustilaginomycetes</taxon>
        <taxon>Ustilaginales</taxon>
        <taxon>Ustilaginaceae</taxon>
        <taxon>Sporisorium</taxon>
    </lineage>
</organism>
<evidence type="ECO:0000313" key="4">
    <source>
        <dbReference type="EMBL" id="TKY90575.1"/>
    </source>
</evidence>
<feature type="domain" description="Methyltransferase type 12" evidence="3">
    <location>
        <begin position="59"/>
        <end position="163"/>
    </location>
</feature>
<accession>A0A4U7L0B9</accession>
<keyword evidence="5" id="KW-1185">Reference proteome</keyword>
<name>A0A4U7L0B9_9BASI</name>
<dbReference type="KEGG" id="sgra:EX895_000573"/>
<dbReference type="EMBL" id="SRRM01000002">
    <property type="protein sequence ID" value="TKY90575.1"/>
    <property type="molecule type" value="Genomic_DNA"/>
</dbReference>
<evidence type="ECO:0000259" key="3">
    <source>
        <dbReference type="Pfam" id="PF08242"/>
    </source>
</evidence>
<evidence type="ECO:0000313" key="5">
    <source>
        <dbReference type="Proteomes" id="UP000306050"/>
    </source>
</evidence>
<comment type="caution">
    <text evidence="4">The sequence shown here is derived from an EMBL/GenBank/DDBJ whole genome shotgun (WGS) entry which is preliminary data.</text>
</comment>
<keyword evidence="1" id="KW-0808">Transferase</keyword>
<dbReference type="PANTHER" id="PTHR43861:SF3">
    <property type="entry name" value="PUTATIVE (AFU_ORTHOLOGUE AFUA_2G14390)-RELATED"/>
    <property type="match status" value="1"/>
</dbReference>
<dbReference type="PANTHER" id="PTHR43861">
    <property type="entry name" value="TRANS-ACONITATE 2-METHYLTRANSFERASE-RELATED"/>
    <property type="match status" value="1"/>
</dbReference>
<proteinExistence type="predicted"/>
<dbReference type="Proteomes" id="UP000306050">
    <property type="component" value="Chromosome SGRAM_1"/>
</dbReference>
<dbReference type="AlphaFoldDB" id="A0A4U7L0B9"/>
<dbReference type="Pfam" id="PF08242">
    <property type="entry name" value="Methyltransf_12"/>
    <property type="match status" value="1"/>
</dbReference>
<evidence type="ECO:0000256" key="2">
    <source>
        <dbReference type="SAM" id="MobiDB-lite"/>
    </source>
</evidence>
<dbReference type="GO" id="GO:0016740">
    <property type="term" value="F:transferase activity"/>
    <property type="evidence" value="ECO:0007669"/>
    <property type="project" value="UniProtKB-KW"/>
</dbReference>